<reference evidence="3 4" key="1">
    <citation type="submission" date="2020-10" db="EMBL/GenBank/DDBJ databases">
        <title>The Coptis chinensis genome and diversification of protoberbering-type alkaloids.</title>
        <authorList>
            <person name="Wang B."/>
            <person name="Shu S."/>
            <person name="Song C."/>
            <person name="Liu Y."/>
        </authorList>
    </citation>
    <scope>NUCLEOTIDE SEQUENCE [LARGE SCALE GENOMIC DNA]</scope>
    <source>
        <strain evidence="3">HL-2020</strain>
        <tissue evidence="3">Leaf</tissue>
    </source>
</reference>
<organism evidence="3 4">
    <name type="scientific">Coptis chinensis</name>
    <dbReference type="NCBI Taxonomy" id="261450"/>
    <lineage>
        <taxon>Eukaryota</taxon>
        <taxon>Viridiplantae</taxon>
        <taxon>Streptophyta</taxon>
        <taxon>Embryophyta</taxon>
        <taxon>Tracheophyta</taxon>
        <taxon>Spermatophyta</taxon>
        <taxon>Magnoliopsida</taxon>
        <taxon>Ranunculales</taxon>
        <taxon>Ranunculaceae</taxon>
        <taxon>Coptidoideae</taxon>
        <taxon>Coptis</taxon>
    </lineage>
</organism>
<feature type="repeat" description="PPR" evidence="2">
    <location>
        <begin position="75"/>
        <end position="109"/>
    </location>
</feature>
<evidence type="ECO:0008006" key="5">
    <source>
        <dbReference type="Google" id="ProtNLM"/>
    </source>
</evidence>
<name>A0A835LNB2_9MAGN</name>
<dbReference type="GO" id="GO:0003723">
    <property type="term" value="F:RNA binding"/>
    <property type="evidence" value="ECO:0007669"/>
    <property type="project" value="InterPro"/>
</dbReference>
<keyword evidence="1" id="KW-0677">Repeat</keyword>
<dbReference type="PANTHER" id="PTHR47926">
    <property type="entry name" value="PENTATRICOPEPTIDE REPEAT-CONTAINING PROTEIN"/>
    <property type="match status" value="1"/>
</dbReference>
<gene>
    <name evidence="3" type="ORF">IFM89_024210</name>
</gene>
<dbReference type="Gene3D" id="1.25.40.10">
    <property type="entry name" value="Tetratricopeptide repeat domain"/>
    <property type="match status" value="1"/>
</dbReference>
<dbReference type="InterPro" id="IPR002885">
    <property type="entry name" value="PPR_rpt"/>
</dbReference>
<dbReference type="PANTHER" id="PTHR47926:SF357">
    <property type="entry name" value="PENTATRICOPEPTIDE REPEAT-CONTAINING PROTEIN"/>
    <property type="match status" value="1"/>
</dbReference>
<evidence type="ECO:0000313" key="4">
    <source>
        <dbReference type="Proteomes" id="UP000631114"/>
    </source>
</evidence>
<proteinExistence type="predicted"/>
<dbReference type="EMBL" id="JADFTS010000008">
    <property type="protein sequence ID" value="KAF9593576.1"/>
    <property type="molecule type" value="Genomic_DNA"/>
</dbReference>
<dbReference type="Pfam" id="PF01535">
    <property type="entry name" value="PPR"/>
    <property type="match status" value="3"/>
</dbReference>
<dbReference type="InterPro" id="IPR046960">
    <property type="entry name" value="PPR_At4g14850-like_plant"/>
</dbReference>
<dbReference type="OrthoDB" id="185373at2759"/>
<dbReference type="GO" id="GO:0009451">
    <property type="term" value="P:RNA modification"/>
    <property type="evidence" value="ECO:0007669"/>
    <property type="project" value="InterPro"/>
</dbReference>
<accession>A0A835LNB2</accession>
<keyword evidence="4" id="KW-1185">Reference proteome</keyword>
<comment type="caution">
    <text evidence="3">The sequence shown here is derived from an EMBL/GenBank/DDBJ whole genome shotgun (WGS) entry which is preliminary data.</text>
</comment>
<evidence type="ECO:0000313" key="3">
    <source>
        <dbReference type="EMBL" id="KAF9593576.1"/>
    </source>
</evidence>
<evidence type="ECO:0000256" key="1">
    <source>
        <dbReference type="ARBA" id="ARBA00022737"/>
    </source>
</evidence>
<dbReference type="AlphaFoldDB" id="A0A835LNB2"/>
<dbReference type="InterPro" id="IPR011990">
    <property type="entry name" value="TPR-like_helical_dom_sf"/>
</dbReference>
<dbReference type="PROSITE" id="PS51375">
    <property type="entry name" value="PPR"/>
    <property type="match status" value="1"/>
</dbReference>
<sequence length="196" mass="21730">MYREGFQPNESTFPCVFSAAANIAALGMGKSFHACAFKVLGSYGVFVGNSIISFYAKYGNMEDSLLAFNRLHGKNTVSWNAIICGSAQNGRGKEALQFLQKMAKNEYPNVLRPDHYACMVDMLSRSGRFGEAKRFLRELPFNPGIGFWKALLGGCQIHSNMELADLAAREIRALDPEDASHPMLCYQMQILQLVDG</sequence>
<evidence type="ECO:0000256" key="2">
    <source>
        <dbReference type="PROSITE-ProRule" id="PRU00708"/>
    </source>
</evidence>
<protein>
    <recommendedName>
        <fullName evidence="5">Pentatricopeptide repeat-containing protein</fullName>
    </recommendedName>
</protein>
<dbReference type="Proteomes" id="UP000631114">
    <property type="component" value="Unassembled WGS sequence"/>
</dbReference>
<dbReference type="NCBIfam" id="TIGR00756">
    <property type="entry name" value="PPR"/>
    <property type="match status" value="1"/>
</dbReference>